<gene>
    <name evidence="2" type="ORF">SETIT_4G037900v2</name>
</gene>
<reference evidence="2" key="1">
    <citation type="journal article" date="2012" name="Nat. Biotechnol.">
        <title>Reference genome sequence of the model plant Setaria.</title>
        <authorList>
            <person name="Bennetzen J.L."/>
            <person name="Schmutz J."/>
            <person name="Wang H."/>
            <person name="Percifield R."/>
            <person name="Hawkins J."/>
            <person name="Pontaroli A.C."/>
            <person name="Estep M."/>
            <person name="Feng L."/>
            <person name="Vaughn J.N."/>
            <person name="Grimwood J."/>
            <person name="Jenkins J."/>
            <person name="Barry K."/>
            <person name="Lindquist E."/>
            <person name="Hellsten U."/>
            <person name="Deshpande S."/>
            <person name="Wang X."/>
            <person name="Wu X."/>
            <person name="Mitros T."/>
            <person name="Triplett J."/>
            <person name="Yang X."/>
            <person name="Ye C.Y."/>
            <person name="Mauro-Herrera M."/>
            <person name="Wang L."/>
            <person name="Li P."/>
            <person name="Sharma M."/>
            <person name="Sharma R."/>
            <person name="Ronald P.C."/>
            <person name="Panaud O."/>
            <person name="Kellogg E.A."/>
            <person name="Brutnell T.P."/>
            <person name="Doust A.N."/>
            <person name="Tuskan G.A."/>
            <person name="Rokhsar D."/>
            <person name="Devos K.M."/>
        </authorList>
    </citation>
    <scope>NUCLEOTIDE SEQUENCE [LARGE SCALE GENOMIC DNA]</scope>
    <source>
        <strain evidence="2">Yugu1</strain>
    </source>
</reference>
<keyword evidence="1" id="KW-1133">Transmembrane helix</keyword>
<proteinExistence type="predicted"/>
<organism evidence="2">
    <name type="scientific">Setaria italica</name>
    <name type="common">Foxtail millet</name>
    <name type="synonym">Panicum italicum</name>
    <dbReference type="NCBI Taxonomy" id="4555"/>
    <lineage>
        <taxon>Eukaryota</taxon>
        <taxon>Viridiplantae</taxon>
        <taxon>Streptophyta</taxon>
        <taxon>Embryophyta</taxon>
        <taxon>Tracheophyta</taxon>
        <taxon>Spermatophyta</taxon>
        <taxon>Magnoliopsida</taxon>
        <taxon>Liliopsida</taxon>
        <taxon>Poales</taxon>
        <taxon>Poaceae</taxon>
        <taxon>PACMAD clade</taxon>
        <taxon>Panicoideae</taxon>
        <taxon>Panicodae</taxon>
        <taxon>Paniceae</taxon>
        <taxon>Cenchrinae</taxon>
        <taxon>Setaria</taxon>
    </lineage>
</organism>
<evidence type="ECO:0000256" key="1">
    <source>
        <dbReference type="SAM" id="Phobius"/>
    </source>
</evidence>
<evidence type="ECO:0000313" key="2">
    <source>
        <dbReference type="EMBL" id="RCV20211.1"/>
    </source>
</evidence>
<accession>A0A368QQI0</accession>
<dbReference type="AlphaFoldDB" id="A0A368QQI0"/>
<feature type="transmembrane region" description="Helical" evidence="1">
    <location>
        <begin position="41"/>
        <end position="66"/>
    </location>
</feature>
<sequence>MASVAGAAKFALAVALGCAYILTPILDFLDGVSPRSAVLDAAVAVVLVTLPITYLLGVILVFLHVTPAPPMPPGTPRQLAGLACTFASTLLAVLAVPLVAFMFLAGAVGSGCSPPGCGQRIVLDHESFNPARAK</sequence>
<feature type="transmembrane region" description="Helical" evidence="1">
    <location>
        <begin position="78"/>
        <end position="104"/>
    </location>
</feature>
<keyword evidence="1" id="KW-0812">Transmembrane</keyword>
<reference evidence="2" key="2">
    <citation type="submission" date="2015-07" db="EMBL/GenBank/DDBJ databases">
        <authorList>
            <person name="Noorani M."/>
        </authorList>
    </citation>
    <scope>NUCLEOTIDE SEQUENCE</scope>
    <source>
        <strain evidence="2">Yugu1</strain>
    </source>
</reference>
<dbReference type="EMBL" id="CM003531">
    <property type="protein sequence ID" value="RCV20211.1"/>
    <property type="molecule type" value="Genomic_DNA"/>
</dbReference>
<keyword evidence="1" id="KW-0472">Membrane</keyword>
<feature type="transmembrane region" description="Helical" evidence="1">
    <location>
        <begin position="6"/>
        <end position="29"/>
    </location>
</feature>
<protein>
    <submittedName>
        <fullName evidence="2">Uncharacterized protein</fullName>
    </submittedName>
</protein>
<name>A0A368QQI0_SETIT</name>